<dbReference type="SUPFAM" id="SSF50952">
    <property type="entry name" value="Soluble quinoprotein glucose dehydrogenase"/>
    <property type="match status" value="1"/>
</dbReference>
<name>A0A7S3ECY6_9RHOD</name>
<dbReference type="Pfam" id="PF08305">
    <property type="entry name" value="NPCBM"/>
    <property type="match status" value="3"/>
</dbReference>
<dbReference type="PANTHER" id="PTHR19328">
    <property type="entry name" value="HEDGEHOG-INTERACTING PROTEIN"/>
    <property type="match status" value="1"/>
</dbReference>
<dbReference type="InterPro" id="IPR008979">
    <property type="entry name" value="Galactose-bd-like_sf"/>
</dbReference>
<dbReference type="InterPro" id="IPR038637">
    <property type="entry name" value="NPCBM_sf"/>
</dbReference>
<protein>
    <recommendedName>
        <fullName evidence="3">Glycosyl hydrolase family 98 putative carbohydrate-binding module domain-containing protein</fullName>
    </recommendedName>
</protein>
<evidence type="ECO:0000313" key="5">
    <source>
        <dbReference type="EMBL" id="CAE0043820.1"/>
    </source>
</evidence>
<organism evidence="5">
    <name type="scientific">Rhodosorus marinus</name>
    <dbReference type="NCBI Taxonomy" id="101924"/>
    <lineage>
        <taxon>Eukaryota</taxon>
        <taxon>Rhodophyta</taxon>
        <taxon>Stylonematophyceae</taxon>
        <taxon>Stylonematales</taxon>
        <taxon>Stylonemataceae</taxon>
        <taxon>Rhodosorus</taxon>
    </lineage>
</organism>
<dbReference type="SMART" id="SM00776">
    <property type="entry name" value="NPCBM"/>
    <property type="match status" value="1"/>
</dbReference>
<dbReference type="Pfam" id="PF13205">
    <property type="entry name" value="Big_5"/>
    <property type="match status" value="2"/>
</dbReference>
<dbReference type="SUPFAM" id="SSF49785">
    <property type="entry name" value="Galactose-binding domain-like"/>
    <property type="match status" value="3"/>
</dbReference>
<proteinExistence type="predicted"/>
<keyword evidence="1 2" id="KW-0732">Signal</keyword>
<feature type="domain" description="Glycosyl hydrolase family 98 putative carbohydrate-binding module" evidence="3">
    <location>
        <begin position="957"/>
        <end position="1091"/>
    </location>
</feature>
<dbReference type="InterPro" id="IPR013222">
    <property type="entry name" value="Glyco_hyd_98_carb-bd"/>
</dbReference>
<evidence type="ECO:0000259" key="3">
    <source>
        <dbReference type="SMART" id="SM00776"/>
    </source>
</evidence>
<dbReference type="Gene3D" id="2.60.120.1060">
    <property type="entry name" value="NPCBM/NEW2 domain"/>
    <property type="match status" value="3"/>
</dbReference>
<evidence type="ECO:0000313" key="4">
    <source>
        <dbReference type="EMBL" id="CAE0043819.1"/>
    </source>
</evidence>
<dbReference type="EMBL" id="HBHW01015404">
    <property type="protein sequence ID" value="CAE0043819.1"/>
    <property type="molecule type" value="Transcribed_RNA"/>
</dbReference>
<dbReference type="Pfam" id="PF07995">
    <property type="entry name" value="GSDH"/>
    <property type="match status" value="1"/>
</dbReference>
<feature type="signal peptide" evidence="2">
    <location>
        <begin position="1"/>
        <end position="31"/>
    </location>
</feature>
<reference evidence="5" key="1">
    <citation type="submission" date="2021-01" db="EMBL/GenBank/DDBJ databases">
        <authorList>
            <person name="Corre E."/>
            <person name="Pelletier E."/>
            <person name="Niang G."/>
            <person name="Scheremetjew M."/>
            <person name="Finn R."/>
            <person name="Kale V."/>
            <person name="Holt S."/>
            <person name="Cochrane G."/>
            <person name="Meng A."/>
            <person name="Brown T."/>
            <person name="Cohen L."/>
        </authorList>
    </citation>
    <scope>NUCLEOTIDE SEQUENCE</scope>
    <source>
        <strain evidence="5">CCMP 769</strain>
    </source>
</reference>
<dbReference type="InterPro" id="IPR011041">
    <property type="entry name" value="Quinoprot_gluc/sorb_DH_b-prop"/>
</dbReference>
<gene>
    <name evidence="4" type="ORF">RMAR00112_LOCUS11794</name>
    <name evidence="5" type="ORF">RMAR00112_LOCUS11795</name>
</gene>
<evidence type="ECO:0000256" key="1">
    <source>
        <dbReference type="ARBA" id="ARBA00022729"/>
    </source>
</evidence>
<feature type="chain" id="PRO_5035680905" description="Glycosyl hydrolase family 98 putative carbohydrate-binding module domain-containing protein" evidence="2">
    <location>
        <begin position="32"/>
        <end position="1271"/>
    </location>
</feature>
<dbReference type="EMBL" id="HBHW01015405">
    <property type="protein sequence ID" value="CAE0043820.1"/>
    <property type="molecule type" value="Transcribed_RNA"/>
</dbReference>
<dbReference type="InterPro" id="IPR011042">
    <property type="entry name" value="6-blade_b-propeller_TolB-like"/>
</dbReference>
<dbReference type="InterPro" id="IPR012938">
    <property type="entry name" value="Glc/Sorbosone_DH"/>
</dbReference>
<evidence type="ECO:0000256" key="2">
    <source>
        <dbReference type="SAM" id="SignalP"/>
    </source>
</evidence>
<dbReference type="PANTHER" id="PTHR19328:SF13">
    <property type="entry name" value="HIPL1 PROTEIN"/>
    <property type="match status" value="1"/>
</dbReference>
<dbReference type="Gene3D" id="2.120.10.30">
    <property type="entry name" value="TolB, C-terminal domain"/>
    <property type="match status" value="1"/>
</dbReference>
<accession>A0A7S3ECY6</accession>
<sequence>MVRKRDRNSSMVAAVFALVLVAQFLLRTGVGAPLTQVDFEDAPVVENIDGLPTDFAFLPPGQTDRILVTGYRGTVQLVVRGAVQGKLFLDDGVTQEELDSWTGYPRLWDRGLAPEYRSVAVDSDFQNHPYVYFSYVHYFERVPRTPPQGFVARYRVSNDLSEAIRSSKQVILGGYVNGNCTQVSTAEDNICITHGDHTMGGLISDPQGRVWISVGDSANADDSERPNAMRAQDVDSLYGKVLRVDRNGRGLQGNPFYDGSRDANRSKVMALGLRNPWNIHWDAELGTPWVSDVGEITLEEFNLVQPGANFGWPCMEAELDRFQFGIFDECTDLFNSIPPSSGASYVGTKVNPKLSYSHEEGTAITAALRVNVEGWPDAFNDAVYYCDYSANWIRYVKVDTVGNVVSAPLEFATGVPGPINLRPGSDGCLYYLALASSQIGRICYRENNSPPEVVGIVPPDGFMGAARSTLVEVAVSKKVTPESAQAAIVVVETVSGDLVAGHVEQDEVRNILTFVPNELLKEDAEYTVTVSGLIDWKNLSMIDELTSTFHTGRGFVKYVSDLALSVDPTPESVFRDTAIDGVTPILIRGRRFRKGLSFVPVVEVEVQVPADCTSIEGFYGMDDTARWILAGAIIFTIAVDGSIVYDSTVDGLGFPSRKIDPAIFFSLDVESGSTLTLGGDFGRRHELQEDNRGAWADVKFRCGNIDSRAPKVESFEPADGATTSIDPVIRITFDEVMNYNTVIQAVSIASMDGRSVPWLPVESAEPRLFALELEDLEFDTVYVITVSKTAVDVSGNPLEEDLQWSFATELPPASGEKIQLVEDLTPKRSRGGVSFNGFPRNLSPGVKIYKSGLGMQATATVSFDLGGLGCTRLRGLTGKDAAAGGDSGACRLQVFSGASEETSRVRLDRFPRAGQRSRGLSVDLGGDSYLEIKVSAGGDEGHAKDLCDIARARVVCEGVDTYLSKLTPLSERGIVEWNRSAVQLPLQLLRSSMTFETGIVIPAGAEVTYAIPGRCSTISFTVGAGNGADFGDTELVTSVDGETVCTDQKFFHRDGARILSCNVEGGEELKLEAIRGDTGGAIIIGEAELDCAVGTRKPVCELGSLPNSFRVGDTIEYAGQGYRFNGEELDESAISWDITLVHCEPECHDHPEARVEGRNSGSYEIPDHGDYFFIKIDCTVTDGGEVSKTSASVLPETALVTVESVPTGKVATVDGTNGETPLLNTVVVGSTFTVDVDPVAFGIWSHDNTLGPTFDYHLESNTPVVFTANYN</sequence>
<dbReference type="AlphaFoldDB" id="A0A7S3ECY6"/>
<dbReference type="InterPro" id="IPR032812">
    <property type="entry name" value="SbsA_Ig"/>
</dbReference>